<dbReference type="Proteomes" id="UP000663829">
    <property type="component" value="Unassembled WGS sequence"/>
</dbReference>
<protein>
    <submittedName>
        <fullName evidence="1">Uncharacterized protein</fullName>
    </submittedName>
</protein>
<organism evidence="1 3">
    <name type="scientific">Didymodactylos carnosus</name>
    <dbReference type="NCBI Taxonomy" id="1234261"/>
    <lineage>
        <taxon>Eukaryota</taxon>
        <taxon>Metazoa</taxon>
        <taxon>Spiralia</taxon>
        <taxon>Gnathifera</taxon>
        <taxon>Rotifera</taxon>
        <taxon>Eurotatoria</taxon>
        <taxon>Bdelloidea</taxon>
        <taxon>Philodinida</taxon>
        <taxon>Philodinidae</taxon>
        <taxon>Didymodactylos</taxon>
    </lineage>
</organism>
<gene>
    <name evidence="1" type="ORF">GPM918_LOCUS23015</name>
    <name evidence="2" type="ORF">SRO942_LOCUS23015</name>
</gene>
<keyword evidence="3" id="KW-1185">Reference proteome</keyword>
<dbReference type="AlphaFoldDB" id="A0A814V959"/>
<evidence type="ECO:0000313" key="2">
    <source>
        <dbReference type="EMBL" id="CAF3951560.1"/>
    </source>
</evidence>
<comment type="caution">
    <text evidence="1">The sequence shown here is derived from an EMBL/GenBank/DDBJ whole genome shotgun (WGS) entry which is preliminary data.</text>
</comment>
<dbReference type="EMBL" id="CAJNOQ010008065">
    <property type="protein sequence ID" value="CAF1187280.1"/>
    <property type="molecule type" value="Genomic_DNA"/>
</dbReference>
<sequence>MKSQLQQDTIKSLHYSLKLKDNLLNLPPNTTIRFTLILQPKNEYENEDIDIDVDVILAIDSSKNLKTLKVFGHIRPSKLSVMFQEKPILNNQLSSANLPLNDFLIVLWDPKTGKIMLITQQAKIINNRHVKAMIKYDQFDMKDGEKQFLATRFSMELNEFSLNPNTDKTVKFSYYPIDFCDFDGCIHLQLNSTAHEKLPYEIKFNRSRLETTPKSLVDIRLIKPGKTFHKILIITNTGRKILHFNISEINNKITFIKSVKFQQEKEIVTSFNQQIRIEPKKYVSLHAAIDCDDEINIIFYAGIVQLFEFEVLSQRDPVITLDSEVLNRIVKICVIGHLFDNDGEIY</sequence>
<evidence type="ECO:0000313" key="1">
    <source>
        <dbReference type="EMBL" id="CAF1187280.1"/>
    </source>
</evidence>
<dbReference type="OrthoDB" id="10674534at2759"/>
<evidence type="ECO:0000313" key="3">
    <source>
        <dbReference type="Proteomes" id="UP000663829"/>
    </source>
</evidence>
<name>A0A814V959_9BILA</name>
<accession>A0A814V959</accession>
<proteinExistence type="predicted"/>
<reference evidence="1" key="1">
    <citation type="submission" date="2021-02" db="EMBL/GenBank/DDBJ databases">
        <authorList>
            <person name="Nowell W R."/>
        </authorList>
    </citation>
    <scope>NUCLEOTIDE SEQUENCE</scope>
</reference>
<dbReference type="EMBL" id="CAJOBC010008067">
    <property type="protein sequence ID" value="CAF3951560.1"/>
    <property type="molecule type" value="Genomic_DNA"/>
</dbReference>
<dbReference type="Proteomes" id="UP000681722">
    <property type="component" value="Unassembled WGS sequence"/>
</dbReference>